<dbReference type="InterPro" id="IPR013517">
    <property type="entry name" value="FG-GAP"/>
</dbReference>
<dbReference type="InterPro" id="IPR027039">
    <property type="entry name" value="Crtac1"/>
</dbReference>
<comment type="caution">
    <text evidence="6">The sequence shown here is derived from an EMBL/GenBank/DDBJ whole genome shotgun (WGS) entry which is preliminary data.</text>
</comment>
<sequence length="1343" mass="149394">MNKRLPFHRTFFIVAVLLLSIVQTANAQIFEQVQVPSGLGILENNNGVAVADYDNDLDLDIFVVALAQDQDDDERTKSRLFRNNNNGTFTDVTEAVGLTNLLPFNSLSEDFFGLKGFKHGVSWGDYNNDGFPDILFTHSEKLQLFINQNGIFTEVTEGAGLEAESQCRHTGATWFDYNNDGLLDIYVSDWDACDTNSLYLNNGNGTFTNTTVATNMQDTQGLASYTAVPFDINDDGWMDLYVSNDFNEPNSLFINQNGMTFSEQAANFGLDNMLDDMGITFGDFNLDGDFDIFITGIDENALLVNDGTNNFTDATASNNITETGWAWGTRFADFDLDRDEDLIIVNGFEFENRSTETNVYYRNLTSEGMSGFEDISEALSFNALTVSVEAVDWDYDNDGDLDIYVTNADQQSFLYENKLLNFDEDNSLHWFKIILQGTVSNRDAIGTTVTLTTDSGVLKRYYTGVGFLSQSLQAVHFGLDQDSQIQELEIKWPSGIVETFQNIEADVTIRAVEGEGVEVLDIIPSQKIYGCLDPFSCTYNPEATIDDGSCSYLESNDISGPLTSGFFRIETYNYPISADSEANWIVSGGEIVNGQNTDTVTIKWGITETGSLRVREHNGDCFSEEQAITITLSAADISDDVSIARLWNEVLLEAIRNDFARPTVHARNLFHTSVAMYDIWAIYDDEAQPYLIGNTVNNFTTTLQDFVPAESLEDSQNKAISHAMYRLLSYRFQNSPNAETSQELFDLVMNQLGYDIENTSTLYEFGNAAALGNFVAQTLISYGNGDGSRELDLFNNAYYTTVNSPLGPSVPTTIPMNDPNRWQSLSLDTFIDQSGNLIEGTVIEFLSPEWGNVLPFAMSVDASNTYQREEGTYRVYNDPGDPPYLNTSANDDSSDAYKLGFSMVSIWGSHLDPADNVIWDISPAAIGNTDISSFPTDYTDYPNFYNIIEGGDIGEGHSINPITGEPYQSQLVPRGDYTRVLAEFWADGPDSETPPGHWFTILNYVNEHPQFEKRFEGEGEILSDLEWDVKSYFILGGAMHDSAISSWSIKGWYDYVRPISAIRHMALLGQSSDQTQDNYNVAGIPLLDGYVEVVGPADPLRGDDNSNVGKIKLYTWRGPDYIDDESTDMAGVGWILAENWWPYQRPTFVTPPFAGYVSGHSTYSRAASEVLTKITGSPFFPGGLGEFTAKQNEFLVFEEGPSVDVKLQWATYRDASDQTSLSRIWGGIHPPADDIPGRFIGEKVGNDAFDFAVPFFNGNNEIVVNTEQIIYPNPVTNGTVFITNTSQDDTFAMYDIRGRQVSVLKKEFNEFGSLTQLTIPESTSAGLYFLTINSTSKLLVIKD</sequence>
<dbReference type="InterPro" id="IPR049283">
    <property type="entry name" value="DUF6851"/>
</dbReference>
<dbReference type="PANTHER" id="PTHR16026:SF0">
    <property type="entry name" value="CARTILAGE ACIDIC PROTEIN 1"/>
    <property type="match status" value="1"/>
</dbReference>
<dbReference type="InterPro" id="IPR016119">
    <property type="entry name" value="Br/Cl_peroxidase_C"/>
</dbReference>
<evidence type="ECO:0000259" key="5">
    <source>
        <dbReference type="Pfam" id="PF21167"/>
    </source>
</evidence>
<accession>A0ABT0H6V7</accession>
<feature type="chain" id="PRO_5046466883" evidence="2">
    <location>
        <begin position="28"/>
        <end position="1343"/>
    </location>
</feature>
<dbReference type="InterPro" id="IPR028994">
    <property type="entry name" value="Integrin_alpha_N"/>
</dbReference>
<evidence type="ECO:0000259" key="3">
    <source>
        <dbReference type="Pfam" id="PF07593"/>
    </source>
</evidence>
<dbReference type="InterPro" id="IPR026444">
    <property type="entry name" value="Secre_tail"/>
</dbReference>
<feature type="signal peptide" evidence="2">
    <location>
        <begin position="1"/>
        <end position="27"/>
    </location>
</feature>
<proteinExistence type="predicted"/>
<evidence type="ECO:0000259" key="4">
    <source>
        <dbReference type="Pfam" id="PF18962"/>
    </source>
</evidence>
<dbReference type="Pfam" id="PF21167">
    <property type="entry name" value="DUF6851"/>
    <property type="match status" value="1"/>
</dbReference>
<evidence type="ECO:0000256" key="2">
    <source>
        <dbReference type="SAM" id="SignalP"/>
    </source>
</evidence>
<dbReference type="Proteomes" id="UP001203687">
    <property type="component" value="Unassembled WGS sequence"/>
</dbReference>
<evidence type="ECO:0000313" key="6">
    <source>
        <dbReference type="EMBL" id="MCK8480096.1"/>
    </source>
</evidence>
<gene>
    <name evidence="6" type="ORF">MUY34_05645</name>
</gene>
<reference evidence="6" key="1">
    <citation type="submission" date="2022-04" db="EMBL/GenBank/DDBJ databases">
        <authorList>
            <person name="Ren T."/>
        </authorList>
    </citation>
    <scope>NUCLEOTIDE SEQUENCE</scope>
    <source>
        <strain evidence="6">F63249</strain>
    </source>
</reference>
<dbReference type="Gene3D" id="2.130.10.130">
    <property type="entry name" value="Integrin alpha, N-terminal"/>
    <property type="match status" value="2"/>
</dbReference>
<feature type="domain" description="DUF6851" evidence="5">
    <location>
        <begin position="673"/>
        <end position="823"/>
    </location>
</feature>
<dbReference type="EMBL" id="JALPQF010000004">
    <property type="protein sequence ID" value="MCK8480096.1"/>
    <property type="molecule type" value="Genomic_DNA"/>
</dbReference>
<keyword evidence="7" id="KW-1185">Reference proteome</keyword>
<dbReference type="SUPFAM" id="SSF69318">
    <property type="entry name" value="Integrin alpha N-terminal domain"/>
    <property type="match status" value="1"/>
</dbReference>
<evidence type="ECO:0000313" key="7">
    <source>
        <dbReference type="Proteomes" id="UP001203687"/>
    </source>
</evidence>
<evidence type="ECO:0000256" key="1">
    <source>
        <dbReference type="ARBA" id="ARBA00022729"/>
    </source>
</evidence>
<dbReference type="InterPro" id="IPR036938">
    <property type="entry name" value="PAP2/HPO_sf"/>
</dbReference>
<organism evidence="6 7">
    <name type="scientific">Psychroserpens algicola</name>
    <dbReference type="NCBI Taxonomy" id="1719034"/>
    <lineage>
        <taxon>Bacteria</taxon>
        <taxon>Pseudomonadati</taxon>
        <taxon>Bacteroidota</taxon>
        <taxon>Flavobacteriia</taxon>
        <taxon>Flavobacteriales</taxon>
        <taxon>Flavobacteriaceae</taxon>
        <taxon>Psychroserpens</taxon>
    </lineage>
</organism>
<dbReference type="NCBIfam" id="TIGR04183">
    <property type="entry name" value="Por_Secre_tail"/>
    <property type="match status" value="1"/>
</dbReference>
<name>A0ABT0H6V7_9FLAO</name>
<dbReference type="InterPro" id="IPR011519">
    <property type="entry name" value="UnbV_ASPIC"/>
</dbReference>
<dbReference type="Pfam" id="PF07593">
    <property type="entry name" value="UnbV_ASPIC"/>
    <property type="match status" value="1"/>
</dbReference>
<feature type="domain" description="Secretion system C-terminal sorting" evidence="4">
    <location>
        <begin position="1270"/>
        <end position="1337"/>
    </location>
</feature>
<dbReference type="PANTHER" id="PTHR16026">
    <property type="entry name" value="CARTILAGE ACIDIC PROTEIN 1"/>
    <property type="match status" value="1"/>
</dbReference>
<dbReference type="Pfam" id="PF13517">
    <property type="entry name" value="FG-GAP_3"/>
    <property type="match status" value="2"/>
</dbReference>
<feature type="domain" description="ASPIC/UnbV" evidence="3">
    <location>
        <begin position="444"/>
        <end position="508"/>
    </location>
</feature>
<dbReference type="SUPFAM" id="SSF48317">
    <property type="entry name" value="Acid phosphatase/Vanadium-dependent haloperoxidase"/>
    <property type="match status" value="1"/>
</dbReference>
<dbReference type="CDD" id="cd03398">
    <property type="entry name" value="PAP2_haloperoxidase"/>
    <property type="match status" value="1"/>
</dbReference>
<keyword evidence="1 2" id="KW-0732">Signal</keyword>
<dbReference type="Gene3D" id="1.10.606.10">
    <property type="entry name" value="Vanadium-containing Chloroperoxidase, domain 2"/>
    <property type="match status" value="1"/>
</dbReference>
<dbReference type="RefSeq" id="WP_248412271.1">
    <property type="nucleotide sequence ID" value="NZ_JALPQF010000004.1"/>
</dbReference>
<protein>
    <submittedName>
        <fullName evidence="6">FG-GAP-like repeat-containing protein</fullName>
    </submittedName>
</protein>
<dbReference type="Pfam" id="PF18962">
    <property type="entry name" value="Por_Secre_tail"/>
    <property type="match status" value="1"/>
</dbReference>